<evidence type="ECO:0000256" key="1">
    <source>
        <dbReference type="SAM" id="SignalP"/>
    </source>
</evidence>
<proteinExistence type="predicted"/>
<feature type="chain" id="PRO_5016775158" evidence="1">
    <location>
        <begin position="33"/>
        <end position="113"/>
    </location>
</feature>
<evidence type="ECO:0000313" key="3">
    <source>
        <dbReference type="Proteomes" id="UP000263957"/>
    </source>
</evidence>
<protein>
    <submittedName>
        <fullName evidence="2">Uncharacterized protein</fullName>
    </submittedName>
</protein>
<organism evidence="2 3">
    <name type="scientific">Hyphomonas atlantica</name>
    <dbReference type="NCBI Taxonomy" id="1280948"/>
    <lineage>
        <taxon>Bacteria</taxon>
        <taxon>Pseudomonadati</taxon>
        <taxon>Pseudomonadota</taxon>
        <taxon>Alphaproteobacteria</taxon>
        <taxon>Hyphomonadales</taxon>
        <taxon>Hyphomonadaceae</taxon>
        <taxon>Hyphomonas</taxon>
    </lineage>
</organism>
<comment type="caution">
    <text evidence="2">The sequence shown here is derived from an EMBL/GenBank/DDBJ whole genome shotgun (WGS) entry which is preliminary data.</text>
</comment>
<sequence length="113" mass="12656">MMRKTFNFPAKKALLACVLFSFVVLTMTAVIAASADEGVAGDLISVAHLDHPTTKNNLANEHDDVCHYLTHHLSWVEHKIEYVSWMDSEELLLTVSENRTGLVFSGLYRPPKV</sequence>
<keyword evidence="1" id="KW-0732">Signal</keyword>
<feature type="signal peptide" evidence="1">
    <location>
        <begin position="1"/>
        <end position="32"/>
    </location>
</feature>
<name>A0A356WBD4_9PROT</name>
<dbReference type="EMBL" id="DOGS01000319">
    <property type="protein sequence ID" value="HBQ50305.1"/>
    <property type="molecule type" value="Genomic_DNA"/>
</dbReference>
<evidence type="ECO:0000313" key="2">
    <source>
        <dbReference type="EMBL" id="HBQ50305.1"/>
    </source>
</evidence>
<gene>
    <name evidence="2" type="ORF">DD728_15755</name>
</gene>
<reference evidence="2 3" key="1">
    <citation type="journal article" date="2018" name="Nat. Biotechnol.">
        <title>A standardized bacterial taxonomy based on genome phylogeny substantially revises the tree of life.</title>
        <authorList>
            <person name="Parks D.H."/>
            <person name="Chuvochina M."/>
            <person name="Waite D.W."/>
            <person name="Rinke C."/>
            <person name="Skarshewski A."/>
            <person name="Chaumeil P.A."/>
            <person name="Hugenholtz P."/>
        </authorList>
    </citation>
    <scope>NUCLEOTIDE SEQUENCE [LARGE SCALE GENOMIC DNA]</scope>
    <source>
        <strain evidence="2">UBA10378</strain>
    </source>
</reference>
<dbReference type="AlphaFoldDB" id="A0A356WBD4"/>
<dbReference type="Proteomes" id="UP000263957">
    <property type="component" value="Unassembled WGS sequence"/>
</dbReference>
<accession>A0A356WBD4</accession>